<evidence type="ECO:0000313" key="2">
    <source>
        <dbReference type="EMBL" id="MBE1487859.1"/>
    </source>
</evidence>
<sequence length="74" mass="7852">MAGSEPVTSPDQRKPGHRRAGRIGAILSAAVLVLLMFNNNEVSGIEKIWLGGIAAFLVVAVIGDTILRRNGLRS</sequence>
<dbReference type="RefSeq" id="WP_192767633.1">
    <property type="nucleotide sequence ID" value="NZ_JADBEB010000001.1"/>
</dbReference>
<keyword evidence="1" id="KW-0812">Transmembrane</keyword>
<keyword evidence="1" id="KW-0472">Membrane</keyword>
<reference evidence="2" key="1">
    <citation type="submission" date="2020-10" db="EMBL/GenBank/DDBJ databases">
        <title>Sequencing the genomes of 1000 actinobacteria strains.</title>
        <authorList>
            <person name="Klenk H.-P."/>
        </authorList>
    </citation>
    <scope>NUCLEOTIDE SEQUENCE</scope>
    <source>
        <strain evidence="2">DSM 46832</strain>
    </source>
</reference>
<evidence type="ECO:0000313" key="3">
    <source>
        <dbReference type="Proteomes" id="UP000649753"/>
    </source>
</evidence>
<keyword evidence="1" id="KW-1133">Transmembrane helix</keyword>
<dbReference type="Proteomes" id="UP000649753">
    <property type="component" value="Unassembled WGS sequence"/>
</dbReference>
<evidence type="ECO:0000256" key="1">
    <source>
        <dbReference type="SAM" id="Phobius"/>
    </source>
</evidence>
<dbReference type="AlphaFoldDB" id="A0A927R5W2"/>
<proteinExistence type="predicted"/>
<feature type="transmembrane region" description="Helical" evidence="1">
    <location>
        <begin position="49"/>
        <end position="67"/>
    </location>
</feature>
<organism evidence="2 3">
    <name type="scientific">Plantactinospora soyae</name>
    <dbReference type="NCBI Taxonomy" id="1544732"/>
    <lineage>
        <taxon>Bacteria</taxon>
        <taxon>Bacillati</taxon>
        <taxon>Actinomycetota</taxon>
        <taxon>Actinomycetes</taxon>
        <taxon>Micromonosporales</taxon>
        <taxon>Micromonosporaceae</taxon>
        <taxon>Plantactinospora</taxon>
    </lineage>
</organism>
<name>A0A927R5W2_9ACTN</name>
<gene>
    <name evidence="2" type="ORF">H4W31_003497</name>
</gene>
<evidence type="ECO:0008006" key="4">
    <source>
        <dbReference type="Google" id="ProtNLM"/>
    </source>
</evidence>
<accession>A0A927R5W2</accession>
<feature type="transmembrane region" description="Helical" evidence="1">
    <location>
        <begin position="20"/>
        <end position="37"/>
    </location>
</feature>
<dbReference type="EMBL" id="JADBEB010000001">
    <property type="protein sequence ID" value="MBE1487859.1"/>
    <property type="molecule type" value="Genomic_DNA"/>
</dbReference>
<comment type="caution">
    <text evidence="2">The sequence shown here is derived from an EMBL/GenBank/DDBJ whole genome shotgun (WGS) entry which is preliminary data.</text>
</comment>
<keyword evidence="3" id="KW-1185">Reference proteome</keyword>
<protein>
    <recommendedName>
        <fullName evidence="4">DUF2631 domain-containing protein</fullName>
    </recommendedName>
</protein>